<dbReference type="Proteomes" id="UP001329430">
    <property type="component" value="Chromosome 3"/>
</dbReference>
<evidence type="ECO:0000256" key="2">
    <source>
        <dbReference type="ARBA" id="ARBA00022448"/>
    </source>
</evidence>
<evidence type="ECO:0000256" key="6">
    <source>
        <dbReference type="ARBA" id="ARBA00022840"/>
    </source>
</evidence>
<feature type="transmembrane region" description="Helical" evidence="9">
    <location>
        <begin position="20"/>
        <end position="37"/>
    </location>
</feature>
<keyword evidence="13" id="KW-1185">Reference proteome</keyword>
<dbReference type="InterPro" id="IPR027417">
    <property type="entry name" value="P-loop_NTPase"/>
</dbReference>
<feature type="transmembrane region" description="Helical" evidence="9">
    <location>
        <begin position="679"/>
        <end position="704"/>
    </location>
</feature>
<dbReference type="InterPro" id="IPR036640">
    <property type="entry name" value="ABC1_TM_sf"/>
</dbReference>
<dbReference type="InterPro" id="IPR044726">
    <property type="entry name" value="ABCC_6TM_D2"/>
</dbReference>
<evidence type="ECO:0000313" key="13">
    <source>
        <dbReference type="Proteomes" id="UP001329430"/>
    </source>
</evidence>
<feature type="domain" description="ABC transporter" evidence="10">
    <location>
        <begin position="1004"/>
        <end position="1237"/>
    </location>
</feature>
<dbReference type="FunFam" id="1.20.1560.10:FF:000014">
    <property type="entry name" value="Multidrug resistance-associated protein member 4"/>
    <property type="match status" value="1"/>
</dbReference>
<dbReference type="CDD" id="cd18579">
    <property type="entry name" value="ABC_6TM_ABCC_D1"/>
    <property type="match status" value="1"/>
</dbReference>
<evidence type="ECO:0000256" key="3">
    <source>
        <dbReference type="ARBA" id="ARBA00022692"/>
    </source>
</evidence>
<dbReference type="FunFam" id="1.20.1560.10:FF:000026">
    <property type="entry name" value="Multidrug resistance-associated protein lethal(2)03659"/>
    <property type="match status" value="1"/>
</dbReference>
<evidence type="ECO:0000259" key="11">
    <source>
        <dbReference type="PROSITE" id="PS50929"/>
    </source>
</evidence>
<dbReference type="GO" id="GO:0016887">
    <property type="term" value="F:ATP hydrolysis activity"/>
    <property type="evidence" value="ECO:0007669"/>
    <property type="project" value="InterPro"/>
</dbReference>
<dbReference type="Pfam" id="PF00664">
    <property type="entry name" value="ABC_membrane"/>
    <property type="match status" value="2"/>
</dbReference>
<dbReference type="SUPFAM" id="SSF90123">
    <property type="entry name" value="ABC transporter transmembrane region"/>
    <property type="match status" value="2"/>
</dbReference>
<keyword evidence="6" id="KW-0067">ATP-binding</keyword>
<name>A0AAN7ZGP6_9COLE</name>
<accession>A0AAN7ZGP6</accession>
<dbReference type="PROSITE" id="PS50929">
    <property type="entry name" value="ABC_TM1F"/>
    <property type="match status" value="2"/>
</dbReference>
<evidence type="ECO:0000256" key="1">
    <source>
        <dbReference type="ARBA" id="ARBA00004141"/>
    </source>
</evidence>
<feature type="transmembrane region" description="Helical" evidence="9">
    <location>
        <begin position="349"/>
        <end position="367"/>
    </location>
</feature>
<feature type="transmembrane region" description="Helical" evidence="9">
    <location>
        <begin position="724"/>
        <end position="746"/>
    </location>
</feature>
<comment type="subcellular location">
    <subcellularLocation>
        <location evidence="1">Membrane</location>
        <topology evidence="1">Multi-pass membrane protein</topology>
    </subcellularLocation>
</comment>
<feature type="transmembrane region" description="Helical" evidence="9">
    <location>
        <begin position="796"/>
        <end position="818"/>
    </location>
</feature>
<dbReference type="Pfam" id="PF00005">
    <property type="entry name" value="ABC_tran"/>
    <property type="match status" value="2"/>
</dbReference>
<keyword evidence="2" id="KW-0813">Transport</keyword>
<dbReference type="SMART" id="SM00382">
    <property type="entry name" value="AAA"/>
    <property type="match status" value="2"/>
</dbReference>
<comment type="caution">
    <text evidence="12">The sequence shown here is derived from an EMBL/GenBank/DDBJ whole genome shotgun (WGS) entry which is preliminary data.</text>
</comment>
<dbReference type="GO" id="GO:0005524">
    <property type="term" value="F:ATP binding"/>
    <property type="evidence" value="ECO:0007669"/>
    <property type="project" value="UniProtKB-KW"/>
</dbReference>
<feature type="transmembrane region" description="Helical" evidence="9">
    <location>
        <begin position="323"/>
        <end position="343"/>
    </location>
</feature>
<keyword evidence="8 9" id="KW-0472">Membrane</keyword>
<feature type="transmembrane region" description="Helical" evidence="9">
    <location>
        <begin position="908"/>
        <end position="930"/>
    </location>
</feature>
<evidence type="ECO:0000256" key="4">
    <source>
        <dbReference type="ARBA" id="ARBA00022737"/>
    </source>
</evidence>
<keyword evidence="5" id="KW-0547">Nucleotide-binding</keyword>
<dbReference type="InterPro" id="IPR003439">
    <property type="entry name" value="ABC_transporter-like_ATP-bd"/>
</dbReference>
<dbReference type="InterPro" id="IPR011527">
    <property type="entry name" value="ABC1_TM_dom"/>
</dbReference>
<protein>
    <recommendedName>
        <fullName evidence="14">Multidrug resistance-associated protein lethal(2)03659</fullName>
    </recommendedName>
</protein>
<organism evidence="12 13">
    <name type="scientific">Pyrocoelia pectoralis</name>
    <dbReference type="NCBI Taxonomy" id="417401"/>
    <lineage>
        <taxon>Eukaryota</taxon>
        <taxon>Metazoa</taxon>
        <taxon>Ecdysozoa</taxon>
        <taxon>Arthropoda</taxon>
        <taxon>Hexapoda</taxon>
        <taxon>Insecta</taxon>
        <taxon>Pterygota</taxon>
        <taxon>Neoptera</taxon>
        <taxon>Endopterygota</taxon>
        <taxon>Coleoptera</taxon>
        <taxon>Polyphaga</taxon>
        <taxon>Elateriformia</taxon>
        <taxon>Elateroidea</taxon>
        <taxon>Lampyridae</taxon>
        <taxon>Lampyrinae</taxon>
        <taxon>Pyrocoelia</taxon>
    </lineage>
</organism>
<dbReference type="CDD" id="cd18580">
    <property type="entry name" value="ABC_6TM_ABCC_D2"/>
    <property type="match status" value="1"/>
</dbReference>
<dbReference type="InterPro" id="IPR050173">
    <property type="entry name" value="ABC_transporter_C-like"/>
</dbReference>
<feature type="domain" description="ABC transporter" evidence="10">
    <location>
        <begin position="410"/>
        <end position="633"/>
    </location>
</feature>
<evidence type="ECO:0000313" key="12">
    <source>
        <dbReference type="EMBL" id="KAK5645845.1"/>
    </source>
</evidence>
<dbReference type="Gene3D" id="1.20.1560.10">
    <property type="entry name" value="ABC transporter type 1, transmembrane domain"/>
    <property type="match status" value="2"/>
</dbReference>
<dbReference type="PANTHER" id="PTHR24223">
    <property type="entry name" value="ATP-BINDING CASSETTE SUB-FAMILY C"/>
    <property type="match status" value="1"/>
</dbReference>
<dbReference type="PROSITE" id="PS00211">
    <property type="entry name" value="ABC_TRANSPORTER_1"/>
    <property type="match status" value="2"/>
</dbReference>
<dbReference type="InterPro" id="IPR003593">
    <property type="entry name" value="AAA+_ATPase"/>
</dbReference>
<feature type="domain" description="ABC transmembrane type-1" evidence="11">
    <location>
        <begin position="113"/>
        <end position="379"/>
    </location>
</feature>
<evidence type="ECO:0000256" key="5">
    <source>
        <dbReference type="ARBA" id="ARBA00022741"/>
    </source>
</evidence>
<dbReference type="FunFam" id="3.40.50.300:FF:000973">
    <property type="entry name" value="Multidrug resistance-associated protein 4"/>
    <property type="match status" value="1"/>
</dbReference>
<evidence type="ECO:0000259" key="10">
    <source>
        <dbReference type="PROSITE" id="PS50893"/>
    </source>
</evidence>
<gene>
    <name evidence="12" type="ORF">RI129_004309</name>
</gene>
<dbReference type="PANTHER" id="PTHR24223:SF448">
    <property type="entry name" value="FI20146P1-RELATED"/>
    <property type="match status" value="1"/>
</dbReference>
<dbReference type="PROSITE" id="PS50893">
    <property type="entry name" value="ABC_TRANSPORTER_2"/>
    <property type="match status" value="2"/>
</dbReference>
<keyword evidence="4" id="KW-0677">Repeat</keyword>
<evidence type="ECO:0000256" key="9">
    <source>
        <dbReference type="SAM" id="Phobius"/>
    </source>
</evidence>
<evidence type="ECO:0008006" key="14">
    <source>
        <dbReference type="Google" id="ProtNLM"/>
    </source>
</evidence>
<dbReference type="InterPro" id="IPR044746">
    <property type="entry name" value="ABCC_6TM_D1"/>
</dbReference>
<dbReference type="EMBL" id="JAVRBK010000003">
    <property type="protein sequence ID" value="KAK5645845.1"/>
    <property type="molecule type" value="Genomic_DNA"/>
</dbReference>
<dbReference type="GO" id="GO:0016020">
    <property type="term" value="C:membrane"/>
    <property type="evidence" value="ECO:0007669"/>
    <property type="project" value="UniProtKB-SubCell"/>
</dbReference>
<feature type="transmembrane region" description="Helical" evidence="9">
    <location>
        <begin position="824"/>
        <end position="843"/>
    </location>
</feature>
<evidence type="ECO:0000256" key="8">
    <source>
        <dbReference type="ARBA" id="ARBA00023136"/>
    </source>
</evidence>
<dbReference type="SUPFAM" id="SSF52540">
    <property type="entry name" value="P-loop containing nucleoside triphosphate hydrolases"/>
    <property type="match status" value="2"/>
</dbReference>
<dbReference type="FunFam" id="3.40.50.300:FF:000163">
    <property type="entry name" value="Multidrug resistance-associated protein member 4"/>
    <property type="match status" value="1"/>
</dbReference>
<feature type="domain" description="ABC transmembrane type-1" evidence="11">
    <location>
        <begin position="683"/>
        <end position="966"/>
    </location>
</feature>
<dbReference type="CDD" id="cd03250">
    <property type="entry name" value="ABCC_MRP_domain1"/>
    <property type="match status" value="1"/>
</dbReference>
<evidence type="ECO:0000256" key="7">
    <source>
        <dbReference type="ARBA" id="ARBA00022989"/>
    </source>
</evidence>
<keyword evidence="7 9" id="KW-1133">Transmembrane helix</keyword>
<reference evidence="12 13" key="1">
    <citation type="journal article" date="2024" name="Insects">
        <title>An Improved Chromosome-Level Genome Assembly of the Firefly Pyrocoelia pectoralis.</title>
        <authorList>
            <person name="Fu X."/>
            <person name="Meyer-Rochow V.B."/>
            <person name="Ballantyne L."/>
            <person name="Zhu X."/>
        </authorList>
    </citation>
    <scope>NUCLEOTIDE SEQUENCE [LARGE SCALE GENOMIC DNA]</scope>
    <source>
        <strain evidence="12">XCY_ONT2</strain>
    </source>
</reference>
<feature type="transmembrane region" description="Helical" evidence="9">
    <location>
        <begin position="238"/>
        <end position="261"/>
    </location>
</feature>
<dbReference type="InterPro" id="IPR017871">
    <property type="entry name" value="ABC_transporter-like_CS"/>
</dbReference>
<sequence>MEESNQKRFKPTNPREGASIFSILTFFFTWPIFFNGVKRKISIDDLYETYSAHASSTLGEKAVNAWNQELEHAKRTKATPSILKVLVKLLGWDYTLIGIAMAVEHFVSDPCKALFLGRLVQYYSSGEIHENTTYTPLYYSLGLIGMSLYNCLVTQPYFMESYHLGLKLRVICSSLIYNKTLRLSASALNSTPSGNIINLLSTDINVFTRIGISMHYLWISPLQSIVLLYLMWSEIGASPLLGFVGVAACVLIYVLLGKIVVQFRAKVSTRRDERIRLTNDLIQGINAIKMFTWEEMYARKIAQFRRTEINSTRKLLYIKGLFTFYKTIVTLSICIGITSLLLLNGTIDAKAVFVTTLVYFSICRSWIMRFPSCVTVMAESKVSLQRVLTFLLSEETHCHDTIKPKIDVAVSISNGCAKWEKNGNKNTLANITLEIKANSLTAVIGPVGSGKSSLFQVIQGELQLSNGQLHVNRPLSCASQEPWIFSASIRQNILFGNKMDKIRYWQVINCCALETDLAQFPYGDRTLVGERGASLSGGQKARISLARCIYRDANIYLLDDPLSAVDARVGKYIFENCIQTFLKGKTVILVTHQLQYLSHVNDIIALDNGIMQLRGSEDELRNSKLDLSKYLAQNEIENCDASVTVTNGVKICKQDEESKNTGFITYSTYRKYLCSSKRYCLIILSVFFCVVAELATSGSFYFTRHWAQNEHYHRTASETEEETYYIYIYCSIAMAAIVLALLRLVFFTNLAISSSKSLHNSMFESLQHATLKFFISNSSGRILNRFSMDLMSVDEVLPNMATISIVSILNIIGLLAVICVVNPLFVIPTALLFIIIYCVRKFYLSINLSILRLENIARSPLYSHIQSTVQGLPTIRAFGVQEKLIEEFNTHLDTHSSALYMSYSVSRAFGYCVDVVAFLYITFTILYYMLDKDDPSSSNIGMVLSQALQLIGLLQLGIRELTEVENCMVSVERILEYSTIERERDFESTPTVKPLPTWPSEGGIQFKNVYLRYSNDDPYVLINLSFTVKPLQKIGIVGRTGAGKSSIVAALFQLTGTEGSIVIDGIDITSIGLRDLRTNISIIPQDPVLFSGTVRDNLDPFGGSDDTTLWKALEDVELKTVVSHLASGLDSSISQDGSNLSVGQRQLLCLARAIIRQNKILILDEATANVDLETDEIIQKTIRRKFANCTVLTIAHRITTIIDCDKILVMDTGKLVEFDHPHILLEKKDGVFYNMVQHMEKASIESLIETARESYGTRTY</sequence>
<keyword evidence="3 9" id="KW-0812">Transmembrane</keyword>
<dbReference type="GO" id="GO:0140359">
    <property type="term" value="F:ABC-type transporter activity"/>
    <property type="evidence" value="ECO:0007669"/>
    <property type="project" value="InterPro"/>
</dbReference>
<proteinExistence type="predicted"/>
<dbReference type="AlphaFoldDB" id="A0AAN7ZGP6"/>
<dbReference type="Gene3D" id="3.40.50.300">
    <property type="entry name" value="P-loop containing nucleotide triphosphate hydrolases"/>
    <property type="match status" value="2"/>
</dbReference>
<dbReference type="CDD" id="cd03244">
    <property type="entry name" value="ABCC_MRP_domain2"/>
    <property type="match status" value="1"/>
</dbReference>